<evidence type="ECO:0000256" key="2">
    <source>
        <dbReference type="SAM" id="Phobius"/>
    </source>
</evidence>
<keyword evidence="2" id="KW-0472">Membrane</keyword>
<dbReference type="EMBL" id="CP101873">
    <property type="protein sequence ID" value="WMT08581.1"/>
    <property type="molecule type" value="Genomic_DNA"/>
</dbReference>
<dbReference type="GeneID" id="84212847"/>
<evidence type="ECO:0000313" key="3">
    <source>
        <dbReference type="EMBL" id="WMT08581.1"/>
    </source>
</evidence>
<feature type="region of interest" description="Disordered" evidence="1">
    <location>
        <begin position="81"/>
        <end position="116"/>
    </location>
</feature>
<accession>A0AAF0SZN9</accession>
<sequence length="116" mass="11845">MRSRSTGVLTSAVLAFAGGYVLWPAGYVYWTRVADVLGEPLTLALVALLAAAGGAVTTLRLAVPLAELVAGSVIAYAVGRSPHDDEPPVPAAPSEGRLSSAAFRRPVPDGGNTPYA</sequence>
<reference evidence="3 4" key="1">
    <citation type="submission" date="2022-07" db="EMBL/GenBank/DDBJ databases">
        <title>Two temperate virus in Haloterrigena jeotgali A29.</title>
        <authorList>
            <person name="Deng X."/>
        </authorList>
    </citation>
    <scope>NUCLEOTIDE SEQUENCE [LARGE SCALE GENOMIC DNA]</scope>
    <source>
        <strain evidence="3 4">A29</strain>
    </source>
</reference>
<name>A0AAF0SZN9_9EURY</name>
<proteinExistence type="predicted"/>
<keyword evidence="2" id="KW-0812">Transmembrane</keyword>
<protein>
    <submittedName>
        <fullName evidence="3">Uncharacterized protein</fullName>
    </submittedName>
</protein>
<feature type="transmembrane region" description="Helical" evidence="2">
    <location>
        <begin position="42"/>
        <end position="63"/>
    </location>
</feature>
<keyword evidence="2" id="KW-1133">Transmembrane helix</keyword>
<gene>
    <name evidence="3" type="ORF">NP511_02855</name>
</gene>
<evidence type="ECO:0000313" key="4">
    <source>
        <dbReference type="Proteomes" id="UP001224926"/>
    </source>
</evidence>
<dbReference type="AlphaFoldDB" id="A0AAF0SZN9"/>
<evidence type="ECO:0000256" key="1">
    <source>
        <dbReference type="SAM" id="MobiDB-lite"/>
    </source>
</evidence>
<keyword evidence="4" id="KW-1185">Reference proteome</keyword>
<feature type="transmembrane region" description="Helical" evidence="2">
    <location>
        <begin position="7"/>
        <end position="30"/>
    </location>
</feature>
<organism evidence="3 4">
    <name type="scientific">Natrinema thermotolerans</name>
    <dbReference type="NCBI Taxonomy" id="121872"/>
    <lineage>
        <taxon>Archaea</taxon>
        <taxon>Methanobacteriati</taxon>
        <taxon>Methanobacteriota</taxon>
        <taxon>Stenosarchaea group</taxon>
        <taxon>Halobacteria</taxon>
        <taxon>Halobacteriales</taxon>
        <taxon>Natrialbaceae</taxon>
        <taxon>Natrinema</taxon>
    </lineage>
</organism>
<dbReference type="RefSeq" id="WP_233274294.1">
    <property type="nucleotide sequence ID" value="NZ_CP101873.1"/>
</dbReference>
<dbReference type="Proteomes" id="UP001224926">
    <property type="component" value="Chromosome"/>
</dbReference>